<dbReference type="SUPFAM" id="SSF52833">
    <property type="entry name" value="Thioredoxin-like"/>
    <property type="match status" value="1"/>
</dbReference>
<dbReference type="InterPro" id="IPR036249">
    <property type="entry name" value="Thioredoxin-like_sf"/>
</dbReference>
<evidence type="ECO:0000259" key="2">
    <source>
        <dbReference type="Pfam" id="PF13462"/>
    </source>
</evidence>
<proteinExistence type="predicted"/>
<protein>
    <submittedName>
        <fullName evidence="3">Thioredoxin domain-containing protein</fullName>
    </submittedName>
</protein>
<gene>
    <name evidence="3" type="ORF">QX249_09865</name>
</gene>
<organism evidence="3 4">
    <name type="scientific">Vibrio parahaemolyticus</name>
    <dbReference type="NCBI Taxonomy" id="670"/>
    <lineage>
        <taxon>Bacteria</taxon>
        <taxon>Pseudomonadati</taxon>
        <taxon>Pseudomonadota</taxon>
        <taxon>Gammaproteobacteria</taxon>
        <taxon>Vibrionales</taxon>
        <taxon>Vibrionaceae</taxon>
        <taxon>Vibrio</taxon>
    </lineage>
</organism>
<dbReference type="Pfam" id="PF13462">
    <property type="entry name" value="Thioredoxin_4"/>
    <property type="match status" value="1"/>
</dbReference>
<keyword evidence="1" id="KW-0732">Signal</keyword>
<dbReference type="Proteomes" id="UP001253193">
    <property type="component" value="Unassembled WGS sequence"/>
</dbReference>
<evidence type="ECO:0000313" key="3">
    <source>
        <dbReference type="EMBL" id="MDS1820963.1"/>
    </source>
</evidence>
<dbReference type="PANTHER" id="PTHR35891">
    <property type="entry name" value="THIOL:DISULFIDE INTERCHANGE PROTEIN DSBA"/>
    <property type="match status" value="1"/>
</dbReference>
<sequence length="226" mass="25319">MILSTKINSKILKVFTIVILAASSISSNANERDDKYFEAIPMSSSVSENEEVRVYYFFNSNCPSCKKFSPELEVWQSKMKGKVEMISVPFAPYASWEWSSKAYLGGLELKPELTRKELEKSQDELGIEQVTDLLKAADVLSVATGEKRGKIMTVLTMEKMNQSFKKTQESASSFGVLGTPSIVVVGRNMAYRVSPEFGLTHKGMLNITEALIEYQNSLKKANKTRE</sequence>
<reference evidence="3" key="1">
    <citation type="submission" date="2023-06" db="EMBL/GenBank/DDBJ databases">
        <title>Genomic Diversity of Vibrio spp. and Metagenomic Analysis of Pathogens in Florida Gulf Coastal Waters Following Hurricane Ian.</title>
        <authorList>
            <person name="Brumfield K.D."/>
        </authorList>
    </citation>
    <scope>NUCLEOTIDE SEQUENCE</scope>
    <source>
        <strain evidence="3">WBS2B-138</strain>
    </source>
</reference>
<evidence type="ECO:0000313" key="4">
    <source>
        <dbReference type="Proteomes" id="UP001253193"/>
    </source>
</evidence>
<dbReference type="InterPro" id="IPR050824">
    <property type="entry name" value="Thiol_disulfide_DsbA"/>
</dbReference>
<accession>A0AAW8Q3B3</accession>
<dbReference type="Gene3D" id="3.40.30.10">
    <property type="entry name" value="Glutaredoxin"/>
    <property type="match status" value="1"/>
</dbReference>
<dbReference type="RefSeq" id="WP_311019749.1">
    <property type="nucleotide sequence ID" value="NZ_JAUHGG010000003.1"/>
</dbReference>
<evidence type="ECO:0000256" key="1">
    <source>
        <dbReference type="SAM" id="SignalP"/>
    </source>
</evidence>
<dbReference type="AlphaFoldDB" id="A0AAW8Q3B3"/>
<name>A0AAW8Q3B3_VIBPH</name>
<feature type="signal peptide" evidence="1">
    <location>
        <begin position="1"/>
        <end position="29"/>
    </location>
</feature>
<dbReference type="InterPro" id="IPR012336">
    <property type="entry name" value="Thioredoxin-like_fold"/>
</dbReference>
<comment type="caution">
    <text evidence="3">The sequence shown here is derived from an EMBL/GenBank/DDBJ whole genome shotgun (WGS) entry which is preliminary data.</text>
</comment>
<dbReference type="EMBL" id="JAUHGG010000003">
    <property type="protein sequence ID" value="MDS1820963.1"/>
    <property type="molecule type" value="Genomic_DNA"/>
</dbReference>
<feature type="chain" id="PRO_5043477129" evidence="1">
    <location>
        <begin position="30"/>
        <end position="226"/>
    </location>
</feature>
<feature type="domain" description="Thioredoxin-like fold" evidence="2">
    <location>
        <begin position="51"/>
        <end position="195"/>
    </location>
</feature>
<dbReference type="PANTHER" id="PTHR35891:SF3">
    <property type="entry name" value="THIOL:DISULFIDE INTERCHANGE PROTEIN DSBL"/>
    <property type="match status" value="1"/>
</dbReference>